<dbReference type="OrthoDB" id="1443192at2"/>
<keyword evidence="2" id="KW-1185">Reference proteome</keyword>
<dbReference type="KEGG" id="tam:Theam_1709"/>
<protein>
    <submittedName>
        <fullName evidence="1">Uncharacterized protein</fullName>
    </submittedName>
</protein>
<gene>
    <name evidence="1" type="ordered locus">Theam_1709</name>
</gene>
<name>E8T5T9_THEA1</name>
<reference evidence="1" key="1">
    <citation type="submission" date="2011-01" db="EMBL/GenBank/DDBJ databases">
        <title>Complete sequence of chromosome of Thermovibrio ammonificans HB-1.</title>
        <authorList>
            <consortium name="US DOE Joint Genome Institute"/>
            <person name="Lucas S."/>
            <person name="Copeland A."/>
            <person name="Lapidus A."/>
            <person name="Cheng J.-F."/>
            <person name="Goodwin L."/>
            <person name="Pitluck S."/>
            <person name="Davenport K."/>
            <person name="Detter J.C."/>
            <person name="Han C."/>
            <person name="Tapia R."/>
            <person name="Land M."/>
            <person name="Hauser L."/>
            <person name="Kyrpides N."/>
            <person name="Ivanova N."/>
            <person name="Ovchinnikova G."/>
            <person name="Vetriani C."/>
            <person name="Woyke T."/>
        </authorList>
    </citation>
    <scope>NUCLEOTIDE SEQUENCE [LARGE SCALE GENOMIC DNA]</scope>
    <source>
        <strain evidence="1">HB-1</strain>
    </source>
</reference>
<evidence type="ECO:0000313" key="1">
    <source>
        <dbReference type="EMBL" id="ADU97665.1"/>
    </source>
</evidence>
<evidence type="ECO:0000313" key="2">
    <source>
        <dbReference type="Proteomes" id="UP000006362"/>
    </source>
</evidence>
<dbReference type="AlphaFoldDB" id="E8T5T9"/>
<dbReference type="STRING" id="648996.Theam_1709"/>
<dbReference type="RefSeq" id="WP_013538450.1">
    <property type="nucleotide sequence ID" value="NC_014926.1"/>
</dbReference>
<sequence length="80" mass="8241">MKVYLCRKCRALVVSEGFPASAGCPAGGAHLWHRLCKGNLTGGSGLNPYICKKCGVTVYCSSAPSSAGCPAGGGHLWTRL</sequence>
<dbReference type="eggNOG" id="ENOG502ZFBR">
    <property type="taxonomic scope" value="Bacteria"/>
</dbReference>
<dbReference type="Proteomes" id="UP000006362">
    <property type="component" value="Chromosome"/>
</dbReference>
<organism evidence="1 2">
    <name type="scientific">Thermovibrio ammonificans (strain DSM 15698 / JCM 12110 / HB-1)</name>
    <dbReference type="NCBI Taxonomy" id="648996"/>
    <lineage>
        <taxon>Bacteria</taxon>
        <taxon>Pseudomonadati</taxon>
        <taxon>Aquificota</taxon>
        <taxon>Aquificia</taxon>
        <taxon>Desulfurobacteriales</taxon>
        <taxon>Desulfurobacteriaceae</taxon>
        <taxon>Thermovibrio</taxon>
    </lineage>
</organism>
<dbReference type="HOGENOM" id="CLU_2683118_0_0_0"/>
<dbReference type="EMBL" id="CP002444">
    <property type="protein sequence ID" value="ADU97665.1"/>
    <property type="molecule type" value="Genomic_DNA"/>
</dbReference>
<accession>E8T5T9</accession>
<proteinExistence type="predicted"/>